<evidence type="ECO:0000313" key="1">
    <source>
        <dbReference type="EnsemblMetazoa" id="BGLB028933-PA"/>
    </source>
</evidence>
<accession>A0A2C9LAC3</accession>
<gene>
    <name evidence="1" type="primary">106066340</name>
</gene>
<dbReference type="Proteomes" id="UP000076420">
    <property type="component" value="Unassembled WGS sequence"/>
</dbReference>
<name>A0A2C9LAC3_BIOGL</name>
<dbReference type="VEuPathDB" id="VectorBase:BGLAX_032237"/>
<evidence type="ECO:0000313" key="2">
    <source>
        <dbReference type="Proteomes" id="UP000076420"/>
    </source>
</evidence>
<protein>
    <submittedName>
        <fullName evidence="1">Uncharacterized protein</fullName>
    </submittedName>
</protein>
<sequence length="158" mass="18245">MQLSMCLNESSFKLRCELVTEERYNIIINMLAEERMSKASIKIAISHENTREESNVIQLPVVFDPVESNMYLNDKRLHSNQNEVDLTKYSRIFFCCALELPASTKAVILRNDIEVAAAFKRCVTYEERAPQDSHIFQLLCDYCNSSKIEMKTIFSTTS</sequence>
<dbReference type="EnsemblMetazoa" id="BGLB028933-RA">
    <property type="protein sequence ID" value="BGLB028933-PA"/>
    <property type="gene ID" value="BGLB028933"/>
</dbReference>
<dbReference type="AlphaFoldDB" id="A0A2C9LAC3"/>
<organism evidence="1 2">
    <name type="scientific">Biomphalaria glabrata</name>
    <name type="common">Bloodfluke planorb</name>
    <name type="synonym">Freshwater snail</name>
    <dbReference type="NCBI Taxonomy" id="6526"/>
    <lineage>
        <taxon>Eukaryota</taxon>
        <taxon>Metazoa</taxon>
        <taxon>Spiralia</taxon>
        <taxon>Lophotrochozoa</taxon>
        <taxon>Mollusca</taxon>
        <taxon>Gastropoda</taxon>
        <taxon>Heterobranchia</taxon>
        <taxon>Euthyneura</taxon>
        <taxon>Panpulmonata</taxon>
        <taxon>Hygrophila</taxon>
        <taxon>Lymnaeoidea</taxon>
        <taxon>Planorbidae</taxon>
        <taxon>Biomphalaria</taxon>
    </lineage>
</organism>
<reference evidence="1" key="1">
    <citation type="submission" date="2020-05" db="UniProtKB">
        <authorList>
            <consortium name="EnsemblMetazoa"/>
        </authorList>
    </citation>
    <scope>IDENTIFICATION</scope>
    <source>
        <strain evidence="1">BB02</strain>
    </source>
</reference>
<dbReference type="KEGG" id="bgt:106066340"/>
<proteinExistence type="predicted"/>
<dbReference type="VEuPathDB" id="VectorBase:BGLB028933"/>